<gene>
    <name evidence="3" type="ORF">OEZ85_008409</name>
</gene>
<protein>
    <recommendedName>
        <fullName evidence="5">SUEL-type lectin domain-containing protein</fullName>
    </recommendedName>
</protein>
<name>A0ABY8TIZ7_TETOB</name>
<dbReference type="EMBL" id="CP126208">
    <property type="protein sequence ID" value="WIA08995.1"/>
    <property type="molecule type" value="Genomic_DNA"/>
</dbReference>
<reference evidence="3 4" key="1">
    <citation type="submission" date="2023-05" db="EMBL/GenBank/DDBJ databases">
        <title>A 100% complete, gapless, phased diploid assembly of the Scenedesmus obliquus UTEX 3031 genome.</title>
        <authorList>
            <person name="Biondi T.C."/>
            <person name="Hanschen E.R."/>
            <person name="Kwon T."/>
            <person name="Eng W."/>
            <person name="Kruse C.P.S."/>
            <person name="Koehler S.I."/>
            <person name="Kunde Y."/>
            <person name="Gleasner C.D."/>
            <person name="You Mak K.T."/>
            <person name="Polle J."/>
            <person name="Hovde B.T."/>
            <person name="Starkenburg S.R."/>
        </authorList>
    </citation>
    <scope>NUCLEOTIDE SEQUENCE [LARGE SCALE GENOMIC DNA]</scope>
    <source>
        <strain evidence="3 4">DOE0152z</strain>
    </source>
</reference>
<evidence type="ECO:0000313" key="3">
    <source>
        <dbReference type="EMBL" id="WIA08995.1"/>
    </source>
</evidence>
<keyword evidence="4" id="KW-1185">Reference proteome</keyword>
<evidence type="ECO:0000313" key="4">
    <source>
        <dbReference type="Proteomes" id="UP001244341"/>
    </source>
</evidence>
<dbReference type="Gene3D" id="2.60.40.420">
    <property type="entry name" value="Cupredoxins - blue copper proteins"/>
    <property type="match status" value="1"/>
</dbReference>
<feature type="chain" id="PRO_5047470577" description="SUEL-type lectin domain-containing protein" evidence="2">
    <location>
        <begin position="24"/>
        <end position="239"/>
    </location>
</feature>
<accession>A0ABY8TIZ7</accession>
<evidence type="ECO:0000256" key="2">
    <source>
        <dbReference type="SAM" id="SignalP"/>
    </source>
</evidence>
<dbReference type="Proteomes" id="UP001244341">
    <property type="component" value="Chromosome 1b"/>
</dbReference>
<keyword evidence="1" id="KW-1133">Transmembrane helix</keyword>
<organism evidence="3 4">
    <name type="scientific">Tetradesmus obliquus</name>
    <name type="common">Green alga</name>
    <name type="synonym">Acutodesmus obliquus</name>
    <dbReference type="NCBI Taxonomy" id="3088"/>
    <lineage>
        <taxon>Eukaryota</taxon>
        <taxon>Viridiplantae</taxon>
        <taxon>Chlorophyta</taxon>
        <taxon>core chlorophytes</taxon>
        <taxon>Chlorophyceae</taxon>
        <taxon>CS clade</taxon>
        <taxon>Sphaeropleales</taxon>
        <taxon>Scenedesmaceae</taxon>
        <taxon>Tetradesmus</taxon>
    </lineage>
</organism>
<evidence type="ECO:0000256" key="1">
    <source>
        <dbReference type="SAM" id="Phobius"/>
    </source>
</evidence>
<keyword evidence="2" id="KW-0732">Signal</keyword>
<dbReference type="InterPro" id="IPR008972">
    <property type="entry name" value="Cupredoxin"/>
</dbReference>
<sequence length="239" mass="24408">MKLRNKQVLLGLLLGVCLSTGHAQTPRVFEVTWDVQDNRLQLPSVSTAKCGDVIRFKCPPQATHGVYKMTSVNGSCPSSFDIPSAGVVLSAPAKSCDFRVTLGAEPDFFVTSQVPGACQKNLKMHVHTVCVQSTAASASSALAAAGVGSMGTWNSGRAGVAGLGSNVITNGRLTTLGGRMTPGMTAADGTYTQLPPGMIEQQEQLAMEAGKPNAAGMTGASVISVAAAALAAVVAAFAL</sequence>
<feature type="signal peptide" evidence="2">
    <location>
        <begin position="1"/>
        <end position="23"/>
    </location>
</feature>
<proteinExistence type="predicted"/>
<feature type="transmembrane region" description="Helical" evidence="1">
    <location>
        <begin position="214"/>
        <end position="238"/>
    </location>
</feature>
<keyword evidence="1" id="KW-0812">Transmembrane</keyword>
<keyword evidence="1" id="KW-0472">Membrane</keyword>
<evidence type="ECO:0008006" key="5">
    <source>
        <dbReference type="Google" id="ProtNLM"/>
    </source>
</evidence>